<comment type="caution">
    <text evidence="1">The sequence shown here is derived from an EMBL/GenBank/DDBJ whole genome shotgun (WGS) entry which is preliminary data.</text>
</comment>
<dbReference type="AlphaFoldDB" id="A0A9X4NJL5"/>
<dbReference type="EMBL" id="JAOWLY010000016">
    <property type="protein sequence ID" value="MDG4984914.1"/>
    <property type="molecule type" value="Genomic_DNA"/>
</dbReference>
<dbReference type="RefSeq" id="WP_207186884.1">
    <property type="nucleotide sequence ID" value="NZ_CP117406.1"/>
</dbReference>
<sequence>MSSILLVLFTTIIAPVLSGVAVKLISRWLDKKK</sequence>
<dbReference type="InterPro" id="IPR025882">
    <property type="entry name" value="Toxin_Fst"/>
</dbReference>
<protein>
    <submittedName>
        <fullName evidence="1">Type I toxin-antitoxin system Fst family toxin</fullName>
    </submittedName>
</protein>
<reference evidence="1" key="2">
    <citation type="journal article" date="2023" name="Food Microbiol.">
        <title>Evaluation of the fermentation potential of lactic acid bacteria isolated from herbs, fruits and vegetables as starter cultures in nut-based milk alternatives.</title>
        <authorList>
            <person name="Huang W."/>
            <person name="Dong A."/>
            <person name="Pham H.T."/>
            <person name="Zhou C."/>
            <person name="Huo Z."/>
            <person name="Watjen A.P."/>
            <person name="Prakash S."/>
            <person name="Bang-Berthelsen C.H."/>
            <person name="Turner M.S."/>
        </authorList>
    </citation>
    <scope>NUCLEOTIDE SEQUENCE</scope>
    <source>
        <strain evidence="1">3</strain>
    </source>
</reference>
<organism evidence="1 2">
    <name type="scientific">Lactococcus lactis</name>
    <dbReference type="NCBI Taxonomy" id="1358"/>
    <lineage>
        <taxon>Bacteria</taxon>
        <taxon>Bacillati</taxon>
        <taxon>Bacillota</taxon>
        <taxon>Bacilli</taxon>
        <taxon>Lactobacillales</taxon>
        <taxon>Streptococcaceae</taxon>
        <taxon>Lactococcus</taxon>
    </lineage>
</organism>
<evidence type="ECO:0000313" key="2">
    <source>
        <dbReference type="Proteomes" id="UP001152614"/>
    </source>
</evidence>
<gene>
    <name evidence="1" type="ORF">OGZ51_12240</name>
</gene>
<accession>A0A9X4NJL5</accession>
<dbReference type="Proteomes" id="UP001152614">
    <property type="component" value="Unassembled WGS sequence"/>
</dbReference>
<dbReference type="NCBIfam" id="NF033608">
    <property type="entry name" value="type_I_tox_Fst"/>
    <property type="match status" value="1"/>
</dbReference>
<reference evidence="1" key="1">
    <citation type="submission" date="2022-10" db="EMBL/GenBank/DDBJ databases">
        <authorList>
            <person name="Turner M.S."/>
            <person name="Huang W."/>
        </authorList>
    </citation>
    <scope>NUCLEOTIDE SEQUENCE</scope>
    <source>
        <strain evidence="1">3</strain>
    </source>
</reference>
<dbReference type="Pfam" id="PF13955">
    <property type="entry name" value="Fst_toxin"/>
    <property type="match status" value="1"/>
</dbReference>
<evidence type="ECO:0000313" key="1">
    <source>
        <dbReference type="EMBL" id="MDG4984914.1"/>
    </source>
</evidence>
<proteinExistence type="predicted"/>
<name>A0A9X4NJL5_9LACT</name>